<evidence type="ECO:0000256" key="7">
    <source>
        <dbReference type="SAM" id="Phobius"/>
    </source>
</evidence>
<feature type="transmembrane region" description="Helical" evidence="7">
    <location>
        <begin position="602"/>
        <end position="627"/>
    </location>
</feature>
<evidence type="ECO:0000256" key="1">
    <source>
        <dbReference type="ARBA" id="ARBA00004141"/>
    </source>
</evidence>
<dbReference type="GeneID" id="54327659"/>
<dbReference type="STRING" id="1220188.A0A4S3JPQ1"/>
<feature type="transmembrane region" description="Helical" evidence="7">
    <location>
        <begin position="671"/>
        <end position="692"/>
    </location>
</feature>
<feature type="region of interest" description="Disordered" evidence="6">
    <location>
        <begin position="1"/>
        <end position="35"/>
    </location>
</feature>
<dbReference type="AlphaFoldDB" id="A0A4S3JPQ1"/>
<dbReference type="OrthoDB" id="1684102at2759"/>
<evidence type="ECO:0000256" key="2">
    <source>
        <dbReference type="ARBA" id="ARBA00008066"/>
    </source>
</evidence>
<comment type="caution">
    <text evidence="10">The sequence shown here is derived from an EMBL/GenBank/DDBJ whole genome shotgun (WGS) entry which is preliminary data.</text>
</comment>
<feature type="region of interest" description="Disordered" evidence="6">
    <location>
        <begin position="117"/>
        <end position="147"/>
    </location>
</feature>
<dbReference type="PANTHER" id="PTHR22950">
    <property type="entry name" value="AMINO ACID TRANSPORTER"/>
    <property type="match status" value="1"/>
</dbReference>
<evidence type="ECO:0000313" key="9">
    <source>
        <dbReference type="EMBL" id="KAA8649065.1"/>
    </source>
</evidence>
<reference evidence="10 11" key="1">
    <citation type="submission" date="2019-03" db="EMBL/GenBank/DDBJ databases">
        <title>The genome sequence of a newly discovered highly antifungal drug resistant Aspergillus species, Aspergillus tanneri NIH 1004.</title>
        <authorList>
            <person name="Mounaud S."/>
            <person name="Singh I."/>
            <person name="Joardar V."/>
            <person name="Pakala S."/>
            <person name="Pakala S."/>
            <person name="Venepally P."/>
            <person name="Hoover J."/>
            <person name="Nierman W."/>
            <person name="Chung J."/>
            <person name="Losada L."/>
        </authorList>
    </citation>
    <scope>NUCLEOTIDE SEQUENCE [LARGE SCALE GENOMIC DNA]</scope>
    <source>
        <strain evidence="10 11">NIH1004</strain>
    </source>
</reference>
<dbReference type="VEuPathDB" id="FungiDB:EYZ11_003696"/>
<evidence type="ECO:0000256" key="5">
    <source>
        <dbReference type="ARBA" id="ARBA00023136"/>
    </source>
</evidence>
<feature type="compositionally biased region" description="Polar residues" evidence="6">
    <location>
        <begin position="12"/>
        <end position="25"/>
    </location>
</feature>
<dbReference type="GO" id="GO:0005302">
    <property type="term" value="F:L-tyrosine transmembrane transporter activity"/>
    <property type="evidence" value="ECO:0007669"/>
    <property type="project" value="TreeGrafter"/>
</dbReference>
<feature type="transmembrane region" description="Helical" evidence="7">
    <location>
        <begin position="374"/>
        <end position="395"/>
    </location>
</feature>
<sequence>MACSDIPGNGEGSSSQQGYHSTPISTADVRTGSPGLDALRQASIARLASPVPSLSTSFSSRQVPVPISAAPNTEHDYRKVDNPSSLPGPGQSMIASGLQESLGCSPPRLGTPPRRTASPFLQQPQPIKSNYGSFDNKPTSEYSAGPYEDPEVIRRHLVNPQNVIENRDIHSSGDVTSNADDEFSSLQLQGGDITRQVYRWAEDAESSNSAKRPHRSKSFSLNRPTPEDETTNINSIRVPGGFRRDYIRRAAGPLPGEGDNSELQTAAFQPQLPTSSFLEFLTLYGHFAGEELEEDDEVLGPDEYFSSGTWDEEVWEPGEESALLRPEAHGRRKRKPRGGTGTNTRTGAALLLLKSFVGTGVLFLPRAFLNGGMLFSSIVLLGVSLLSFYAFILLVNTRLKVDGSFGDIGGALYGKNMRRIILGSIVLSQLGFVSAYIVFTAENLQAFVLAVSNCKSFIDIKFMVLMQLVIFLPLSLIRDISKLGFTALIADVFILMGLIYLYYYDILTITAQNGVSDIVSFNPSTWTLFIGTAIFTYEGIGLIIPIQESMKRPRQFPGVLAGVMVIITIIFLSAGALSYAAYGSATKTVVILNLPQDDKFVNAVQFLYSLAILLSTPLQLFPAIRIMENELFTRSGKYNPKIKWEKNCFRFLLVMVCAFVAWGGADDLDKFVSLVGSFACVPLIYVYPPLLHLKACAQSRRQQIADIVLSCFGVVSCIYTTALTMSNWVGGGDDKAPGYCDSRSV</sequence>
<gene>
    <name evidence="9" type="primary">AVT3</name>
    <name evidence="9" type="ORF">ATNIH1004_004957</name>
    <name evidence="10" type="ORF">EYZ11_003696</name>
</gene>
<feature type="transmembrane region" description="Helical" evidence="7">
    <location>
        <begin position="420"/>
        <end position="438"/>
    </location>
</feature>
<dbReference type="InterPro" id="IPR013057">
    <property type="entry name" value="AA_transpt_TM"/>
</dbReference>
<dbReference type="FunFam" id="1.20.1740.10:FF:000067">
    <property type="entry name" value="Transmembrane domain transporter"/>
    <property type="match status" value="1"/>
</dbReference>
<keyword evidence="11" id="KW-1185">Reference proteome</keyword>
<evidence type="ECO:0000256" key="3">
    <source>
        <dbReference type="ARBA" id="ARBA00022692"/>
    </source>
</evidence>
<feature type="domain" description="Amino acid transporter transmembrane" evidence="8">
    <location>
        <begin position="345"/>
        <end position="725"/>
    </location>
</feature>
<evidence type="ECO:0000259" key="8">
    <source>
        <dbReference type="Pfam" id="PF01490"/>
    </source>
</evidence>
<evidence type="ECO:0000313" key="11">
    <source>
        <dbReference type="Proteomes" id="UP000308092"/>
    </source>
</evidence>
<comment type="subcellular location">
    <subcellularLocation>
        <location evidence="1">Membrane</location>
        <topology evidence="1">Multi-pass membrane protein</topology>
    </subcellularLocation>
</comment>
<feature type="transmembrane region" description="Helical" evidence="7">
    <location>
        <begin position="483"/>
        <end position="504"/>
    </location>
</feature>
<dbReference type="Proteomes" id="UP000308092">
    <property type="component" value="Unassembled WGS sequence"/>
</dbReference>
<protein>
    <submittedName>
        <fullName evidence="9">Neutral amino acid transporter</fullName>
    </submittedName>
</protein>
<keyword evidence="5 7" id="KW-0472">Membrane</keyword>
<dbReference type="Proteomes" id="UP000324241">
    <property type="component" value="Unassembled WGS sequence"/>
</dbReference>
<feature type="transmembrane region" description="Helical" evidence="7">
    <location>
        <begin position="524"/>
        <end position="546"/>
    </location>
</feature>
<feature type="transmembrane region" description="Helical" evidence="7">
    <location>
        <begin position="558"/>
        <end position="582"/>
    </location>
</feature>
<keyword evidence="3 7" id="KW-0812">Transmembrane</keyword>
<feature type="region of interest" description="Disordered" evidence="6">
    <location>
        <begin position="204"/>
        <end position="237"/>
    </location>
</feature>
<dbReference type="EMBL" id="QUQM01000003">
    <property type="protein sequence ID" value="KAA8649065.1"/>
    <property type="molecule type" value="Genomic_DNA"/>
</dbReference>
<proteinExistence type="inferred from homology"/>
<feature type="transmembrane region" description="Helical" evidence="7">
    <location>
        <begin position="648"/>
        <end position="665"/>
    </location>
</feature>
<keyword evidence="4 7" id="KW-1133">Transmembrane helix</keyword>
<evidence type="ECO:0000256" key="4">
    <source>
        <dbReference type="ARBA" id="ARBA00022989"/>
    </source>
</evidence>
<dbReference type="RefSeq" id="XP_033428426.1">
    <property type="nucleotide sequence ID" value="XM_033569620.1"/>
</dbReference>
<dbReference type="EMBL" id="SOSA01000097">
    <property type="protein sequence ID" value="THC96817.1"/>
    <property type="molecule type" value="Genomic_DNA"/>
</dbReference>
<organism evidence="10 11">
    <name type="scientific">Aspergillus tanneri</name>
    <dbReference type="NCBI Taxonomy" id="1220188"/>
    <lineage>
        <taxon>Eukaryota</taxon>
        <taxon>Fungi</taxon>
        <taxon>Dikarya</taxon>
        <taxon>Ascomycota</taxon>
        <taxon>Pezizomycotina</taxon>
        <taxon>Eurotiomycetes</taxon>
        <taxon>Eurotiomycetidae</taxon>
        <taxon>Eurotiales</taxon>
        <taxon>Aspergillaceae</taxon>
        <taxon>Aspergillus</taxon>
        <taxon>Aspergillus subgen. Circumdati</taxon>
    </lineage>
</organism>
<evidence type="ECO:0000313" key="10">
    <source>
        <dbReference type="EMBL" id="THC96817.1"/>
    </source>
</evidence>
<feature type="compositionally biased region" description="Polar residues" evidence="6">
    <location>
        <begin position="119"/>
        <end position="142"/>
    </location>
</feature>
<dbReference type="Pfam" id="PF01490">
    <property type="entry name" value="Aa_trans"/>
    <property type="match status" value="1"/>
</dbReference>
<feature type="transmembrane region" description="Helical" evidence="7">
    <location>
        <begin position="704"/>
        <end position="725"/>
    </location>
</feature>
<feature type="transmembrane region" description="Helical" evidence="7">
    <location>
        <begin position="458"/>
        <end position="476"/>
    </location>
</feature>
<reference evidence="9 12" key="2">
    <citation type="submission" date="2019-08" db="EMBL/GenBank/DDBJ databases">
        <title>The genome sequence of a newly discovered highly antifungal drug resistant Aspergillus species, Aspergillus tanneri NIH 1004.</title>
        <authorList>
            <person name="Mounaud S."/>
            <person name="Singh I."/>
            <person name="Joardar V."/>
            <person name="Pakala S."/>
            <person name="Pakala S."/>
            <person name="Venepally P."/>
            <person name="Chung J.K."/>
            <person name="Losada L."/>
            <person name="Nierman W.C."/>
        </authorList>
    </citation>
    <scope>NUCLEOTIDE SEQUENCE [LARGE SCALE GENOMIC DNA]</scope>
    <source>
        <strain evidence="9 12">NIH1004</strain>
    </source>
</reference>
<dbReference type="PANTHER" id="PTHR22950:SF666">
    <property type="entry name" value="VACUOLAR AMINO ACID TRANSPORTER 4"/>
    <property type="match status" value="1"/>
</dbReference>
<name>A0A4S3JPQ1_9EURO</name>
<feature type="region of interest" description="Disordered" evidence="6">
    <location>
        <begin position="67"/>
        <end position="94"/>
    </location>
</feature>
<feature type="compositionally biased region" description="Polar residues" evidence="6">
    <location>
        <begin position="173"/>
        <end position="188"/>
    </location>
</feature>
<evidence type="ECO:0000313" key="12">
    <source>
        <dbReference type="Proteomes" id="UP000324241"/>
    </source>
</evidence>
<accession>A0A4S3JPQ1</accession>
<evidence type="ECO:0000256" key="6">
    <source>
        <dbReference type="SAM" id="MobiDB-lite"/>
    </source>
</evidence>
<dbReference type="GO" id="GO:0005774">
    <property type="term" value="C:vacuolar membrane"/>
    <property type="evidence" value="ECO:0007669"/>
    <property type="project" value="TreeGrafter"/>
</dbReference>
<comment type="similarity">
    <text evidence="2">Belongs to the amino acid/polyamine transporter 2 family.</text>
</comment>
<feature type="region of interest" description="Disordered" evidence="6">
    <location>
        <begin position="168"/>
        <end position="188"/>
    </location>
</feature>